<feature type="domain" description="HAMP" evidence="15">
    <location>
        <begin position="217"/>
        <end position="280"/>
    </location>
</feature>
<evidence type="ECO:0000256" key="11">
    <source>
        <dbReference type="ARBA" id="ARBA00023136"/>
    </source>
</evidence>
<dbReference type="EMBL" id="JAANOW010000004">
    <property type="protein sequence ID" value="NIH98447.1"/>
    <property type="molecule type" value="Genomic_DNA"/>
</dbReference>
<feature type="transmembrane region" description="Helical" evidence="13">
    <location>
        <begin position="190"/>
        <end position="216"/>
    </location>
</feature>
<dbReference type="InterPro" id="IPR005467">
    <property type="entry name" value="His_kinase_dom"/>
</dbReference>
<protein>
    <recommendedName>
        <fullName evidence="4">histidine kinase</fullName>
        <ecNumber evidence="4">2.7.13.3</ecNumber>
    </recommendedName>
</protein>
<dbReference type="EC" id="2.7.13.3" evidence="4"/>
<comment type="subcellular location">
    <subcellularLocation>
        <location evidence="3">Cell membrane</location>
    </subcellularLocation>
</comment>
<dbReference type="PRINTS" id="PR00344">
    <property type="entry name" value="BCTRLSENSOR"/>
</dbReference>
<evidence type="ECO:0000256" key="3">
    <source>
        <dbReference type="ARBA" id="ARBA00004236"/>
    </source>
</evidence>
<dbReference type="Pfam" id="PF00672">
    <property type="entry name" value="HAMP"/>
    <property type="match status" value="1"/>
</dbReference>
<dbReference type="InterPro" id="IPR036097">
    <property type="entry name" value="HisK_dim/P_sf"/>
</dbReference>
<dbReference type="GO" id="GO:0005886">
    <property type="term" value="C:plasma membrane"/>
    <property type="evidence" value="ECO:0007669"/>
    <property type="project" value="UniProtKB-SubCell"/>
</dbReference>
<dbReference type="Gene3D" id="6.10.340.10">
    <property type="match status" value="1"/>
</dbReference>
<dbReference type="AlphaFoldDB" id="A0A7X5U505"/>
<dbReference type="SMART" id="SM00387">
    <property type="entry name" value="HATPase_c"/>
    <property type="match status" value="1"/>
</dbReference>
<dbReference type="InterPro" id="IPR003660">
    <property type="entry name" value="HAMP_dom"/>
</dbReference>
<evidence type="ECO:0000256" key="6">
    <source>
        <dbReference type="ARBA" id="ARBA00022679"/>
    </source>
</evidence>
<keyword evidence="7 13" id="KW-0812">Transmembrane</keyword>
<dbReference type="InterPro" id="IPR036890">
    <property type="entry name" value="HATPase_C_sf"/>
</dbReference>
<evidence type="ECO:0000256" key="9">
    <source>
        <dbReference type="ARBA" id="ARBA00022989"/>
    </source>
</evidence>
<dbReference type="InterPro" id="IPR004358">
    <property type="entry name" value="Sig_transdc_His_kin-like_C"/>
</dbReference>
<feature type="domain" description="Histidine kinase" evidence="14">
    <location>
        <begin position="295"/>
        <end position="510"/>
    </location>
</feature>
<sequence>MRSRVLAPRTWSLRMRLLVTQVTLLALLCVGIGVATEFALQRFLMHQLDTQLLEAARRSAGIVDLPPPPFGPGPPLDGPQHSGGPPAFRFDPEAGPGPGFLNAPGQAIRTVGMVIGHDGSLDAGVITSEGATADISSTAAAQLAAVPPTRTPVAMHLDGLGSYRVLALHAHRSGRVIVVGLPTTVVDDTLLWVLAMFCVVAAIALAGAIIACIWIIRRQLAPLSRLSAAARDVADLELDRGEVNLPTPIVPVDPDTVHTEVGQLGSALNRMLDRIAGALSARHASETRVRQFVSDASHELRTPLAAIRGYTELAQRKRDDLPADVAHAVSRVESEAQRMTTLVEDMLLLARLDEGRPLERAQVDMSQLVVDAVSDAHATGPDHVWSLDLPEEPVLLVGDHARLHQALANLLGNARTHTPAGTSVVTSLSVLPDGDVQLTVADDGPGIPAKLQPEVFERFARGDSSRSRRMGSTGLGLAIVAAVIRAHGGRIELRSAPGDTEFVVTLPRGESQVTHSADKTAT</sequence>
<evidence type="ECO:0000313" key="17">
    <source>
        <dbReference type="Proteomes" id="UP000547444"/>
    </source>
</evidence>
<evidence type="ECO:0000256" key="4">
    <source>
        <dbReference type="ARBA" id="ARBA00012438"/>
    </source>
</evidence>
<dbReference type="PROSITE" id="PS50109">
    <property type="entry name" value="HIS_KIN"/>
    <property type="match status" value="1"/>
</dbReference>
<dbReference type="Pfam" id="PF00512">
    <property type="entry name" value="HisKA"/>
    <property type="match status" value="1"/>
</dbReference>
<reference evidence="16 17" key="1">
    <citation type="submission" date="2020-03" db="EMBL/GenBank/DDBJ databases">
        <title>Sequencing the genomes of 1000 actinobacteria strains.</title>
        <authorList>
            <person name="Klenk H.-P."/>
        </authorList>
    </citation>
    <scope>NUCLEOTIDE SEQUENCE [LARGE SCALE GENOMIC DNA]</scope>
    <source>
        <strain evidence="16 17">DSM 44556</strain>
    </source>
</reference>
<organism evidence="16 17">
    <name type="scientific">Mycolicibacterium fluoranthenivorans</name>
    <dbReference type="NCBI Taxonomy" id="258505"/>
    <lineage>
        <taxon>Bacteria</taxon>
        <taxon>Bacillati</taxon>
        <taxon>Actinomycetota</taxon>
        <taxon>Actinomycetes</taxon>
        <taxon>Mycobacteriales</taxon>
        <taxon>Mycobacteriaceae</taxon>
        <taxon>Mycolicibacterium</taxon>
    </lineage>
</organism>
<dbReference type="Gene3D" id="3.30.565.10">
    <property type="entry name" value="Histidine kinase-like ATPase, C-terminal domain"/>
    <property type="match status" value="1"/>
</dbReference>
<dbReference type="GO" id="GO:0005509">
    <property type="term" value="F:calcium ion binding"/>
    <property type="evidence" value="ECO:0007669"/>
    <property type="project" value="UniProtKB-ARBA"/>
</dbReference>
<keyword evidence="17" id="KW-1185">Reference proteome</keyword>
<evidence type="ECO:0000256" key="2">
    <source>
        <dbReference type="ARBA" id="ARBA00001968"/>
    </source>
</evidence>
<dbReference type="SUPFAM" id="SSF55874">
    <property type="entry name" value="ATPase domain of HSP90 chaperone/DNA topoisomerase II/histidine kinase"/>
    <property type="match status" value="1"/>
</dbReference>
<feature type="compositionally biased region" description="Pro residues" evidence="12">
    <location>
        <begin position="66"/>
        <end position="77"/>
    </location>
</feature>
<comment type="catalytic activity">
    <reaction evidence="1">
        <text>ATP + protein L-histidine = ADP + protein N-phospho-L-histidine.</text>
        <dbReference type="EC" id="2.7.13.3"/>
    </reaction>
</comment>
<dbReference type="CDD" id="cd00075">
    <property type="entry name" value="HATPase"/>
    <property type="match status" value="1"/>
</dbReference>
<dbReference type="CDD" id="cd00082">
    <property type="entry name" value="HisKA"/>
    <property type="match status" value="1"/>
</dbReference>
<keyword evidence="6 16" id="KW-0808">Transferase</keyword>
<dbReference type="PROSITE" id="PS50885">
    <property type="entry name" value="HAMP"/>
    <property type="match status" value="1"/>
</dbReference>
<name>A0A7X5U505_9MYCO</name>
<dbReference type="SMART" id="SM00388">
    <property type="entry name" value="HisKA"/>
    <property type="match status" value="1"/>
</dbReference>
<evidence type="ECO:0000256" key="1">
    <source>
        <dbReference type="ARBA" id="ARBA00000085"/>
    </source>
</evidence>
<proteinExistence type="predicted"/>
<dbReference type="InterPro" id="IPR003661">
    <property type="entry name" value="HisK_dim/P_dom"/>
</dbReference>
<evidence type="ECO:0000259" key="15">
    <source>
        <dbReference type="PROSITE" id="PS50885"/>
    </source>
</evidence>
<dbReference type="FunFam" id="1.10.287.130:FF:000001">
    <property type="entry name" value="Two-component sensor histidine kinase"/>
    <property type="match status" value="1"/>
</dbReference>
<dbReference type="PANTHER" id="PTHR45436:SF5">
    <property type="entry name" value="SENSOR HISTIDINE KINASE TRCS"/>
    <property type="match status" value="1"/>
</dbReference>
<dbReference type="Proteomes" id="UP000547444">
    <property type="component" value="Unassembled WGS sequence"/>
</dbReference>
<dbReference type="SUPFAM" id="SSF47384">
    <property type="entry name" value="Homodimeric domain of signal transducing histidine kinase"/>
    <property type="match status" value="1"/>
</dbReference>
<dbReference type="InterPro" id="IPR050428">
    <property type="entry name" value="TCS_sensor_his_kinase"/>
</dbReference>
<dbReference type="InterPro" id="IPR003594">
    <property type="entry name" value="HATPase_dom"/>
</dbReference>
<evidence type="ECO:0000256" key="8">
    <source>
        <dbReference type="ARBA" id="ARBA00022777"/>
    </source>
</evidence>
<evidence type="ECO:0000259" key="14">
    <source>
        <dbReference type="PROSITE" id="PS50109"/>
    </source>
</evidence>
<feature type="region of interest" description="Disordered" evidence="12">
    <location>
        <begin position="66"/>
        <end position="95"/>
    </location>
</feature>
<keyword evidence="8 16" id="KW-0418">Kinase</keyword>
<dbReference type="SMART" id="SM00304">
    <property type="entry name" value="HAMP"/>
    <property type="match status" value="1"/>
</dbReference>
<gene>
    <name evidence="16" type="ORF">FHU31_005466</name>
</gene>
<keyword evidence="11 13" id="KW-0472">Membrane</keyword>
<evidence type="ECO:0000256" key="7">
    <source>
        <dbReference type="ARBA" id="ARBA00022692"/>
    </source>
</evidence>
<dbReference type="Pfam" id="PF02518">
    <property type="entry name" value="HATPase_c"/>
    <property type="match status" value="1"/>
</dbReference>
<dbReference type="Gene3D" id="1.10.287.130">
    <property type="match status" value="1"/>
</dbReference>
<keyword evidence="9 13" id="KW-1133">Transmembrane helix</keyword>
<dbReference type="CDD" id="cd06225">
    <property type="entry name" value="HAMP"/>
    <property type="match status" value="1"/>
</dbReference>
<keyword evidence="10" id="KW-0902">Two-component regulatory system</keyword>
<keyword evidence="5" id="KW-0597">Phosphoprotein</keyword>
<evidence type="ECO:0000313" key="16">
    <source>
        <dbReference type="EMBL" id="NIH98447.1"/>
    </source>
</evidence>
<evidence type="ECO:0000256" key="5">
    <source>
        <dbReference type="ARBA" id="ARBA00022553"/>
    </source>
</evidence>
<evidence type="ECO:0000256" key="10">
    <source>
        <dbReference type="ARBA" id="ARBA00023012"/>
    </source>
</evidence>
<comment type="caution">
    <text evidence="16">The sequence shown here is derived from an EMBL/GenBank/DDBJ whole genome shotgun (WGS) entry which is preliminary data.</text>
</comment>
<dbReference type="GO" id="GO:0000155">
    <property type="term" value="F:phosphorelay sensor kinase activity"/>
    <property type="evidence" value="ECO:0007669"/>
    <property type="project" value="InterPro"/>
</dbReference>
<evidence type="ECO:0000256" key="12">
    <source>
        <dbReference type="SAM" id="MobiDB-lite"/>
    </source>
</evidence>
<comment type="cofactor">
    <cofactor evidence="2">
        <name>a divalent metal cation</name>
        <dbReference type="ChEBI" id="CHEBI:60240"/>
    </cofactor>
</comment>
<dbReference type="PANTHER" id="PTHR45436">
    <property type="entry name" value="SENSOR HISTIDINE KINASE YKOH"/>
    <property type="match status" value="1"/>
</dbReference>
<evidence type="ECO:0000256" key="13">
    <source>
        <dbReference type="SAM" id="Phobius"/>
    </source>
</evidence>
<accession>A0A7X5U505</accession>
<dbReference type="FunFam" id="3.30.565.10:FF:000006">
    <property type="entry name" value="Sensor histidine kinase WalK"/>
    <property type="match status" value="1"/>
</dbReference>